<dbReference type="RefSeq" id="WP_010420311.1">
    <property type="nucleotide sequence ID" value="NZ_MCRM02000015.1"/>
</dbReference>
<dbReference type="Proteomes" id="UP000094669">
    <property type="component" value="Unassembled WGS sequence"/>
</dbReference>
<dbReference type="GO" id="GO:0032259">
    <property type="term" value="P:methylation"/>
    <property type="evidence" value="ECO:0007669"/>
    <property type="project" value="UniProtKB-KW"/>
</dbReference>
<sequence length="309" mass="36412">MKKVKQFKEPRLSSSKITRPALLYFGGKFRIRNWILSNFPPHITYVEPFLGAGSILLSKERSWQEVGNDINGDIVNFFRVLRDFPLRLVRKIKYTPYSDRFLNEAFQNLRTERDPVIRAYYFYIVCWMNMAFNFISEKGVNFRRKGNLDGTGNHRPALQFRSLENLFKISERLRGVHFIQRDAEEVIRMYDAPGTLFYVDMPYLKDTRNSKILYNSEFNTKEDHIRILSLLTKIKGMAIISHYRNNIYDRILQGWKKEEKEAIANSTKKGKGKKKSKRTEVLYISPRARKAAFIPVGNKNPKIQKHNTN</sequence>
<evidence type="ECO:0000256" key="2">
    <source>
        <dbReference type="ARBA" id="ARBA00022679"/>
    </source>
</evidence>
<accession>A0ABX4YGC0</accession>
<dbReference type="PANTHER" id="PTHR30481">
    <property type="entry name" value="DNA ADENINE METHYLASE"/>
    <property type="match status" value="1"/>
</dbReference>
<dbReference type="InterPro" id="IPR012263">
    <property type="entry name" value="M_m6A_EcoRV"/>
</dbReference>
<dbReference type="Gene3D" id="3.40.50.150">
    <property type="entry name" value="Vaccinia Virus protein VP39"/>
    <property type="match status" value="2"/>
</dbReference>
<proteinExistence type="predicted"/>
<dbReference type="GO" id="GO:0008168">
    <property type="term" value="F:methyltransferase activity"/>
    <property type="evidence" value="ECO:0007669"/>
    <property type="project" value="UniProtKB-KW"/>
</dbReference>
<comment type="caution">
    <text evidence="4">The sequence shown here is derived from an EMBL/GenBank/DDBJ whole genome shotgun (WGS) entry which is preliminary data.</text>
</comment>
<dbReference type="PIRSF" id="PIRSF000398">
    <property type="entry name" value="M_m6A_EcoRV"/>
    <property type="match status" value="1"/>
</dbReference>
<gene>
    <name evidence="4" type="ORF">BES34_014055</name>
</gene>
<reference evidence="4" key="1">
    <citation type="submission" date="2018-01" db="EMBL/GenBank/DDBJ databases">
        <title>Genomic characterization of Leptospira inadai serogroup Lyme isolated from captured rat in Brazil and comparative analysis with human reference strain.</title>
        <authorList>
            <person name="Moreno L.Z."/>
            <person name="Loureiro A.P."/>
            <person name="Miraglia F."/>
            <person name="Kremer F.S."/>
            <person name="Eslabao M.R."/>
            <person name="Dellagostin O.A."/>
            <person name="Lilenbaum W."/>
            <person name="Moreno A.M."/>
        </authorList>
    </citation>
    <scope>NUCLEOTIDE SEQUENCE [LARGE SCALE GENOMIC DNA]</scope>
    <source>
        <strain evidence="4">M34/99</strain>
    </source>
</reference>
<dbReference type="PRINTS" id="PR00505">
    <property type="entry name" value="D12N6MTFRASE"/>
</dbReference>
<dbReference type="InterPro" id="IPR029063">
    <property type="entry name" value="SAM-dependent_MTases_sf"/>
</dbReference>
<organism evidence="4 5">
    <name type="scientific">Leptospira inadai serovar Lyme</name>
    <dbReference type="NCBI Taxonomy" id="293084"/>
    <lineage>
        <taxon>Bacteria</taxon>
        <taxon>Pseudomonadati</taxon>
        <taxon>Spirochaetota</taxon>
        <taxon>Spirochaetia</taxon>
        <taxon>Leptospirales</taxon>
        <taxon>Leptospiraceae</taxon>
        <taxon>Leptospira</taxon>
    </lineage>
</organism>
<keyword evidence="3" id="KW-0949">S-adenosyl-L-methionine</keyword>
<dbReference type="InterPro" id="IPR012327">
    <property type="entry name" value="MeTrfase_D12"/>
</dbReference>
<keyword evidence="2" id="KW-0808">Transferase</keyword>
<evidence type="ECO:0000256" key="1">
    <source>
        <dbReference type="ARBA" id="ARBA00022603"/>
    </source>
</evidence>
<evidence type="ECO:0000313" key="4">
    <source>
        <dbReference type="EMBL" id="PNV74305.1"/>
    </source>
</evidence>
<keyword evidence="1 4" id="KW-0489">Methyltransferase</keyword>
<dbReference type="SUPFAM" id="SSF53335">
    <property type="entry name" value="S-adenosyl-L-methionine-dependent methyltransferases"/>
    <property type="match status" value="1"/>
</dbReference>
<evidence type="ECO:0000313" key="5">
    <source>
        <dbReference type="Proteomes" id="UP000094669"/>
    </source>
</evidence>
<name>A0ABX4YGC0_9LEPT</name>
<dbReference type="EMBL" id="MCRM02000015">
    <property type="protein sequence ID" value="PNV74305.1"/>
    <property type="molecule type" value="Genomic_DNA"/>
</dbReference>
<evidence type="ECO:0000256" key="3">
    <source>
        <dbReference type="ARBA" id="ARBA00022691"/>
    </source>
</evidence>
<dbReference type="PANTHER" id="PTHR30481:SF4">
    <property type="entry name" value="SITE-SPECIFIC DNA-METHYLTRANSFERASE (ADENINE-SPECIFIC)"/>
    <property type="match status" value="1"/>
</dbReference>
<protein>
    <submittedName>
        <fullName evidence="4">N-6 DNA methylase</fullName>
    </submittedName>
</protein>
<keyword evidence="5" id="KW-1185">Reference proteome</keyword>
<dbReference type="Pfam" id="PF02086">
    <property type="entry name" value="MethyltransfD12"/>
    <property type="match status" value="1"/>
</dbReference>